<evidence type="ECO:0000313" key="2">
    <source>
        <dbReference type="EMBL" id="ROR54588.1"/>
    </source>
</evidence>
<sequence>METMTEHLVAVLGRGVVRGDEPVIFADDLGFARGDGCFDSARVVCDEAGARVVNLDEHLDRLAVSAGRMEIDGPPRQAWEALVHEALDAWTTPGEATMKFVLTRGREWFPGQGCVALLTVSEKAAATVRTASSGKAVTRGLRAVTLSTGRPSDAFADAPWLLGGVKTLSYVVNIAAAREARRRGADDAVFVTTDGFALDGPTSGLIVVTDGVMRTAPTGATGILASVTVDEILAAARAEGMEAREELVPTADLFTADGVWLVSSSRGPSPVVELDGRQLSVDEELTARVARMAGF</sequence>
<dbReference type="Proteomes" id="UP000275749">
    <property type="component" value="Unassembled WGS sequence"/>
</dbReference>
<evidence type="ECO:0000313" key="3">
    <source>
        <dbReference type="Proteomes" id="UP000275749"/>
    </source>
</evidence>
<dbReference type="GO" id="GO:0046394">
    <property type="term" value="P:carboxylic acid biosynthetic process"/>
    <property type="evidence" value="ECO:0007669"/>
    <property type="project" value="UniProtKB-ARBA"/>
</dbReference>
<dbReference type="EMBL" id="RKHG01000001">
    <property type="protein sequence ID" value="ROR54588.1"/>
    <property type="molecule type" value="Genomic_DNA"/>
</dbReference>
<accession>A0A3N1ZV07</accession>
<dbReference type="InterPro" id="IPR050571">
    <property type="entry name" value="Class-IV_PLP-Dep_Aminotrnsfr"/>
</dbReference>
<proteinExistence type="inferred from homology"/>
<protein>
    <submittedName>
        <fullName evidence="2">4-amino-4-deoxychorismate lyase</fullName>
    </submittedName>
</protein>
<dbReference type="GO" id="GO:0016829">
    <property type="term" value="F:lyase activity"/>
    <property type="evidence" value="ECO:0007669"/>
    <property type="project" value="UniProtKB-KW"/>
</dbReference>
<dbReference type="InterPro" id="IPR043132">
    <property type="entry name" value="BCAT-like_C"/>
</dbReference>
<dbReference type="SUPFAM" id="SSF56752">
    <property type="entry name" value="D-aminoacid aminotransferase-like PLP-dependent enzymes"/>
    <property type="match status" value="1"/>
</dbReference>
<dbReference type="PANTHER" id="PTHR42743">
    <property type="entry name" value="AMINO-ACID AMINOTRANSFERASE"/>
    <property type="match status" value="1"/>
</dbReference>
<dbReference type="InterPro" id="IPR001544">
    <property type="entry name" value="Aminotrans_IV"/>
</dbReference>
<comment type="caution">
    <text evidence="2">The sequence shown here is derived from an EMBL/GenBank/DDBJ whole genome shotgun (WGS) entry which is preliminary data.</text>
</comment>
<dbReference type="NCBIfam" id="NF005888">
    <property type="entry name" value="PRK07849.1-3"/>
    <property type="match status" value="1"/>
</dbReference>
<dbReference type="Gene3D" id="3.20.10.10">
    <property type="entry name" value="D-amino Acid Aminotransferase, subunit A, domain 2"/>
    <property type="match status" value="1"/>
</dbReference>
<keyword evidence="2" id="KW-0456">Lyase</keyword>
<organism evidence="2 3">
    <name type="scientific">Luteococcus japonicus</name>
    <dbReference type="NCBI Taxonomy" id="33984"/>
    <lineage>
        <taxon>Bacteria</taxon>
        <taxon>Bacillati</taxon>
        <taxon>Actinomycetota</taxon>
        <taxon>Actinomycetes</taxon>
        <taxon>Propionibacteriales</taxon>
        <taxon>Propionibacteriaceae</taxon>
        <taxon>Luteococcus</taxon>
    </lineage>
</organism>
<dbReference type="Pfam" id="PF01063">
    <property type="entry name" value="Aminotran_4"/>
    <property type="match status" value="1"/>
</dbReference>
<dbReference type="Gene3D" id="3.30.470.10">
    <property type="match status" value="1"/>
</dbReference>
<dbReference type="InterPro" id="IPR043131">
    <property type="entry name" value="BCAT-like_N"/>
</dbReference>
<dbReference type="InterPro" id="IPR036038">
    <property type="entry name" value="Aminotransferase-like"/>
</dbReference>
<comment type="similarity">
    <text evidence="1">Belongs to the class-IV pyridoxal-phosphate-dependent aminotransferase family.</text>
</comment>
<reference evidence="2 3" key="1">
    <citation type="submission" date="2018-11" db="EMBL/GenBank/DDBJ databases">
        <title>Sequencing the genomes of 1000 actinobacteria strains.</title>
        <authorList>
            <person name="Klenk H.-P."/>
        </authorList>
    </citation>
    <scope>NUCLEOTIDE SEQUENCE [LARGE SCALE GENOMIC DNA]</scope>
    <source>
        <strain evidence="2 3">DSM 10546</strain>
    </source>
</reference>
<gene>
    <name evidence="2" type="ORF">EDD41_1812</name>
</gene>
<dbReference type="GO" id="GO:0005829">
    <property type="term" value="C:cytosol"/>
    <property type="evidence" value="ECO:0007669"/>
    <property type="project" value="TreeGrafter"/>
</dbReference>
<evidence type="ECO:0000256" key="1">
    <source>
        <dbReference type="ARBA" id="ARBA00009320"/>
    </source>
</evidence>
<dbReference type="AlphaFoldDB" id="A0A3N1ZV07"/>
<name>A0A3N1ZV07_9ACTN</name>
<dbReference type="PANTHER" id="PTHR42743:SF11">
    <property type="entry name" value="AMINODEOXYCHORISMATE LYASE"/>
    <property type="match status" value="1"/>
</dbReference>